<dbReference type="EMBL" id="BDIP01001934">
    <property type="protein sequence ID" value="GIQ85430.1"/>
    <property type="molecule type" value="Genomic_DNA"/>
</dbReference>
<evidence type="ECO:0000256" key="1">
    <source>
        <dbReference type="SAM" id="MobiDB-lite"/>
    </source>
</evidence>
<gene>
    <name evidence="2" type="ORF">KIPB_007094</name>
</gene>
<accession>A0A9K3CZH3</accession>
<comment type="caution">
    <text evidence="2">The sequence shown here is derived from an EMBL/GenBank/DDBJ whole genome shotgun (WGS) entry which is preliminary data.</text>
</comment>
<protein>
    <submittedName>
        <fullName evidence="2">Uncharacterized protein</fullName>
    </submittedName>
</protein>
<sequence length="80" mass="8440">MSPGVVPDSGLPGVPTRQHSFPPVGQSVKGNGTSRDMLLLLGTILNDSDMLAKCGGQSRIESLLSAVRDQTLFATPKDFQ</sequence>
<dbReference type="Proteomes" id="UP000265618">
    <property type="component" value="Unassembled WGS sequence"/>
</dbReference>
<organism evidence="2 3">
    <name type="scientific">Kipferlia bialata</name>
    <dbReference type="NCBI Taxonomy" id="797122"/>
    <lineage>
        <taxon>Eukaryota</taxon>
        <taxon>Metamonada</taxon>
        <taxon>Carpediemonas-like organisms</taxon>
        <taxon>Kipferlia</taxon>
    </lineage>
</organism>
<feature type="non-terminal residue" evidence="2">
    <location>
        <position position="80"/>
    </location>
</feature>
<feature type="region of interest" description="Disordered" evidence="1">
    <location>
        <begin position="1"/>
        <end position="31"/>
    </location>
</feature>
<name>A0A9K3CZH3_9EUKA</name>
<evidence type="ECO:0000313" key="3">
    <source>
        <dbReference type="Proteomes" id="UP000265618"/>
    </source>
</evidence>
<proteinExistence type="predicted"/>
<evidence type="ECO:0000313" key="2">
    <source>
        <dbReference type="EMBL" id="GIQ85430.1"/>
    </source>
</evidence>
<dbReference type="AlphaFoldDB" id="A0A9K3CZH3"/>
<reference evidence="2 3" key="1">
    <citation type="journal article" date="2018" name="PLoS ONE">
        <title>The draft genome of Kipferlia bialata reveals reductive genome evolution in fornicate parasites.</title>
        <authorList>
            <person name="Tanifuji G."/>
            <person name="Takabayashi S."/>
            <person name="Kume K."/>
            <person name="Takagi M."/>
            <person name="Nakayama T."/>
            <person name="Kamikawa R."/>
            <person name="Inagaki Y."/>
            <person name="Hashimoto T."/>
        </authorList>
    </citation>
    <scope>NUCLEOTIDE SEQUENCE [LARGE SCALE GENOMIC DNA]</scope>
    <source>
        <strain evidence="2">NY0173</strain>
    </source>
</reference>
<keyword evidence="3" id="KW-1185">Reference proteome</keyword>